<protein>
    <recommendedName>
        <fullName evidence="2">Ig-like domain-containing protein</fullName>
    </recommendedName>
</protein>
<dbReference type="Pfam" id="PF02055">
    <property type="entry name" value="Glyco_hydro_30"/>
    <property type="match status" value="1"/>
</dbReference>
<dbReference type="EMBL" id="BIFR01000001">
    <property type="protein sequence ID" value="GCE12261.1"/>
    <property type="molecule type" value="Genomic_DNA"/>
</dbReference>
<dbReference type="InterPro" id="IPR013780">
    <property type="entry name" value="Glyco_hydro_b"/>
</dbReference>
<name>A0A401ZZN4_9CHLR</name>
<dbReference type="Pfam" id="PF06452">
    <property type="entry name" value="CBM9_1"/>
    <property type="match status" value="1"/>
</dbReference>
<evidence type="ECO:0000313" key="4">
    <source>
        <dbReference type="Proteomes" id="UP000287352"/>
    </source>
</evidence>
<reference evidence="4" key="1">
    <citation type="submission" date="2018-12" db="EMBL/GenBank/DDBJ databases">
        <title>Tengunoibacter tsumagoiensis gen. nov., sp. nov., Dictyobacter kobayashii sp. nov., D. alpinus sp. nov., and D. joshuensis sp. nov. and description of Dictyobacteraceae fam. nov. within the order Ktedonobacterales isolated from Tengu-no-mugimeshi.</title>
        <authorList>
            <person name="Wang C.M."/>
            <person name="Zheng Y."/>
            <person name="Sakai Y."/>
            <person name="Toyoda A."/>
            <person name="Minakuchi Y."/>
            <person name="Abe K."/>
            <person name="Yokota A."/>
            <person name="Yabe S."/>
        </authorList>
    </citation>
    <scope>NUCLEOTIDE SEQUENCE [LARGE SCALE GENOMIC DNA]</scope>
    <source>
        <strain evidence="4">Uno3</strain>
    </source>
</reference>
<dbReference type="PROSITE" id="PS50835">
    <property type="entry name" value="IG_LIKE"/>
    <property type="match status" value="1"/>
</dbReference>
<dbReference type="InterPro" id="IPR039743">
    <property type="entry name" value="6GAL/EXGAL"/>
</dbReference>
<dbReference type="Gene3D" id="2.60.40.1180">
    <property type="entry name" value="Golgi alpha-mannosidase II"/>
    <property type="match status" value="1"/>
</dbReference>
<accession>A0A401ZZN4</accession>
<dbReference type="Gene3D" id="2.60.40.10">
    <property type="entry name" value="Immunoglobulins"/>
    <property type="match status" value="1"/>
</dbReference>
<feature type="compositionally biased region" description="Pro residues" evidence="1">
    <location>
        <begin position="796"/>
        <end position="816"/>
    </location>
</feature>
<gene>
    <name evidence="3" type="ORF">KTT_21200</name>
</gene>
<dbReference type="GO" id="GO:0030246">
    <property type="term" value="F:carbohydrate binding"/>
    <property type="evidence" value="ECO:0007669"/>
    <property type="project" value="InterPro"/>
</dbReference>
<evidence type="ECO:0000313" key="3">
    <source>
        <dbReference type="EMBL" id="GCE12261.1"/>
    </source>
</evidence>
<feature type="compositionally biased region" description="Polar residues" evidence="1">
    <location>
        <begin position="821"/>
        <end position="849"/>
    </location>
</feature>
<dbReference type="InterPro" id="IPR013783">
    <property type="entry name" value="Ig-like_fold"/>
</dbReference>
<dbReference type="SUPFAM" id="SSF49344">
    <property type="entry name" value="CBD9-like"/>
    <property type="match status" value="1"/>
</dbReference>
<dbReference type="SUPFAM" id="SSF48726">
    <property type="entry name" value="Immunoglobulin"/>
    <property type="match status" value="1"/>
</dbReference>
<keyword evidence="4" id="KW-1185">Reference proteome</keyword>
<dbReference type="PANTHER" id="PTHR42767">
    <property type="entry name" value="ENDO-BETA-1,6-GALACTANASE"/>
    <property type="match status" value="1"/>
</dbReference>
<dbReference type="Pfam" id="PF13927">
    <property type="entry name" value="Ig_3"/>
    <property type="match status" value="1"/>
</dbReference>
<dbReference type="InterPro" id="IPR033453">
    <property type="entry name" value="Glyco_hydro_30_TIM-barrel"/>
</dbReference>
<organism evidence="3 4">
    <name type="scientific">Tengunoibacter tsumagoiensis</name>
    <dbReference type="NCBI Taxonomy" id="2014871"/>
    <lineage>
        <taxon>Bacteria</taxon>
        <taxon>Bacillati</taxon>
        <taxon>Chloroflexota</taxon>
        <taxon>Ktedonobacteria</taxon>
        <taxon>Ktedonobacterales</taxon>
        <taxon>Dictyobacteraceae</taxon>
        <taxon>Tengunoibacter</taxon>
    </lineage>
</organism>
<evidence type="ECO:0000259" key="2">
    <source>
        <dbReference type="PROSITE" id="PS50835"/>
    </source>
</evidence>
<dbReference type="RefSeq" id="WP_126579897.1">
    <property type="nucleotide sequence ID" value="NZ_BIFR01000001.1"/>
</dbReference>
<sequence>MKWTRFGLHQMRKSSSLAGRGAMPHAPSYLRGAITALVLMGAVFSTLAISSSSARADGPTVTINKNIQYQQMDGFGGFGAKLPWFSGGPFYDDSFDQNLVNDLGITILRDEVPPQFEATPGVFDATKVASNSCEGQSVPLSDHFGYLQDLKSKADAAGQPLKLIASVWSPPLWMKYVNCVFGGDANWNRLIVSEIPSASVPNDRKADYAAYLVKYIQTIKQQTGIDVYALSIQNEPAFGEPYSSAVYSPEVLKNVIKVVGQAFQQNGITTKIFMPEDVTDFNRISGFVQWAENDPIARQYVSIIAIHGYGPDGVTGAGSQSFWSNAHTLAATYNTPLWQTETSGYSNDWPGAMNLAGSIYTALKYGQVNAWVWWSLSEGGVTNFSLMNNGVPTSLYYASKMYYRYVRPGAVMIDSSSTDPDVLVNAFNNVQSKTLSAVFINQNTTTAKTVNLNFTGSNIPAQFSVYRSSSTENAISVGTINNTDQLTLPPNSIVTITGISGSQDSLQAPTVLTQPQSTNVVEGNSTSLSVAATGTPPLSYQWLRNGSPISGATGSIYTFSAAGSDNGAQYSVQISNGQGSTTSTSATLSVGAFTGGQSATTNSPPTIDGNSSDAIWSTAPSYNLNNTTGSPSGLSASYQSAWDNTNLYYLVKVNDPTYANGTDNVELYLDGNNSKVPNAYIEGDWQYILTWGSTTVSQYQGGANGNTTAGHDISGIQSAQVANGSSGYQVEVKIPWSTLGVTPATGANIGFDIDVAQQSTPGTTAGKVFWNAITDDDWHDPSRFGVLKLGTDSNPTPTPTPTPTPNPTPTPTPTPIPTGSLLASDSFTGTTGAMHAQNTGTGWSNAWNEQNSDTSVPGYTVSSGSALSYANLHTSGNYASGGLGYQTVGRGLDVSASGPFSSYLSNGQIGQSGTTLWVSTLLRKDANTDQENSLTFHNSGINWCTGCSSASVGLGYFGSASNTGGSRYWSIKLGNTVYQSSTQVQVGQTVLLVMRIDFGSTNTVSLFVNPGSLGGNAPSSASAQATSSSTLSFQSLAYYGGNDSNQSSFDEIRIGTTYASVTPTN</sequence>
<dbReference type="PANTHER" id="PTHR42767:SF1">
    <property type="entry name" value="ENDO-BETA-1,6-GALACTANASE-LIKE DOMAIN-CONTAINING PROTEIN"/>
    <property type="match status" value="1"/>
</dbReference>
<dbReference type="GO" id="GO:0016052">
    <property type="term" value="P:carbohydrate catabolic process"/>
    <property type="evidence" value="ECO:0007669"/>
    <property type="project" value="InterPro"/>
</dbReference>
<dbReference type="Gene3D" id="2.60.40.1190">
    <property type="match status" value="1"/>
</dbReference>
<dbReference type="Proteomes" id="UP000287352">
    <property type="component" value="Unassembled WGS sequence"/>
</dbReference>
<dbReference type="InterPro" id="IPR036179">
    <property type="entry name" value="Ig-like_dom_sf"/>
</dbReference>
<dbReference type="AlphaFoldDB" id="A0A401ZZN4"/>
<feature type="domain" description="Ig-like" evidence="2">
    <location>
        <begin position="509"/>
        <end position="589"/>
    </location>
</feature>
<dbReference type="GO" id="GO:0004553">
    <property type="term" value="F:hydrolase activity, hydrolyzing O-glycosyl compounds"/>
    <property type="evidence" value="ECO:0007669"/>
    <property type="project" value="InterPro"/>
</dbReference>
<dbReference type="Gene3D" id="3.20.20.80">
    <property type="entry name" value="Glycosidases"/>
    <property type="match status" value="1"/>
</dbReference>
<dbReference type="InterPro" id="IPR017853">
    <property type="entry name" value="GH"/>
</dbReference>
<comment type="caution">
    <text evidence="3">The sequence shown here is derived from an EMBL/GenBank/DDBJ whole genome shotgun (WGS) entry which is preliminary data.</text>
</comment>
<proteinExistence type="predicted"/>
<feature type="region of interest" description="Disordered" evidence="1">
    <location>
        <begin position="781"/>
        <end position="849"/>
    </location>
</feature>
<dbReference type="SUPFAM" id="SSF51445">
    <property type="entry name" value="(Trans)glycosidases"/>
    <property type="match status" value="1"/>
</dbReference>
<dbReference type="InterPro" id="IPR007110">
    <property type="entry name" value="Ig-like_dom"/>
</dbReference>
<evidence type="ECO:0000256" key="1">
    <source>
        <dbReference type="SAM" id="MobiDB-lite"/>
    </source>
</evidence>
<dbReference type="InterPro" id="IPR010502">
    <property type="entry name" value="Carb-bd_dom_fam9"/>
</dbReference>
<dbReference type="OrthoDB" id="160168at2"/>